<dbReference type="Proteomes" id="UP001271792">
    <property type="component" value="Unassembled WGS sequence"/>
</dbReference>
<comment type="caution">
    <text evidence="1">The sequence shown here is derived from an EMBL/GenBank/DDBJ whole genome shotgun (WGS) entry which is preliminary data.</text>
</comment>
<reference evidence="1 2" key="1">
    <citation type="submission" date="2023-11" db="EMBL/GenBank/DDBJ databases">
        <title>Lentzea sokolovensis, sp. nov., Lentzea kristufkii, sp. nov., and Lentzea miocenensis, sp. nov., rare actinobacteria from Sokolov Coal Basin, Miocene lacustrine sediment, Czech Republic.</title>
        <authorList>
            <person name="Lara A."/>
            <person name="Kotroba L."/>
            <person name="Nouioui I."/>
            <person name="Neumann-Schaal M."/>
            <person name="Mast Y."/>
            <person name="Chronakova A."/>
        </authorList>
    </citation>
    <scope>NUCLEOTIDE SEQUENCE [LARGE SCALE GENOMIC DNA]</scope>
    <source>
        <strain evidence="1 2">BCCO 10_0798</strain>
    </source>
</reference>
<evidence type="ECO:0000313" key="2">
    <source>
        <dbReference type="Proteomes" id="UP001271792"/>
    </source>
</evidence>
<evidence type="ECO:0008006" key="3">
    <source>
        <dbReference type="Google" id="ProtNLM"/>
    </source>
</evidence>
<name>A0ABU4TT51_9PSEU</name>
<evidence type="ECO:0000313" key="1">
    <source>
        <dbReference type="EMBL" id="MDX8051001.1"/>
    </source>
</evidence>
<dbReference type="EMBL" id="JAXAVV010000007">
    <property type="protein sequence ID" value="MDX8051001.1"/>
    <property type="molecule type" value="Genomic_DNA"/>
</dbReference>
<keyword evidence="2" id="KW-1185">Reference proteome</keyword>
<gene>
    <name evidence="1" type="ORF">SK571_16565</name>
</gene>
<dbReference type="RefSeq" id="WP_319984975.1">
    <property type="nucleotide sequence ID" value="NZ_JAXAVV010000007.1"/>
</dbReference>
<sequence>MLVVTDYPALTAVHAAELAAPQRADGDALPFELAFGVDRFLDGIEGWVAAKSGDQTLAGPATVSAMITNSSRSGVPFTKGEC</sequence>
<protein>
    <recommendedName>
        <fullName evidence="3">Gfo/Idh/MocA-like oxidoreductase C-terminal domain-containing protein</fullName>
    </recommendedName>
</protein>
<accession>A0ABU4TT51</accession>
<organism evidence="1 2">
    <name type="scientific">Lentzea kristufekii</name>
    <dbReference type="NCBI Taxonomy" id="3095430"/>
    <lineage>
        <taxon>Bacteria</taxon>
        <taxon>Bacillati</taxon>
        <taxon>Actinomycetota</taxon>
        <taxon>Actinomycetes</taxon>
        <taxon>Pseudonocardiales</taxon>
        <taxon>Pseudonocardiaceae</taxon>
        <taxon>Lentzea</taxon>
    </lineage>
</organism>
<proteinExistence type="predicted"/>